<dbReference type="RefSeq" id="WP_118076484.1">
    <property type="nucleotide sequence ID" value="NZ_BGZJ01000001.1"/>
</dbReference>
<organism evidence="2 3">
    <name type="scientific">Mesosutterella multiformis</name>
    <dbReference type="NCBI Taxonomy" id="2259133"/>
    <lineage>
        <taxon>Bacteria</taxon>
        <taxon>Pseudomonadati</taxon>
        <taxon>Pseudomonadota</taxon>
        <taxon>Betaproteobacteria</taxon>
        <taxon>Burkholderiales</taxon>
        <taxon>Sutterellaceae</taxon>
        <taxon>Mesosutterella</taxon>
    </lineage>
</organism>
<keyword evidence="3" id="KW-1185">Reference proteome</keyword>
<dbReference type="Pfam" id="PF14080">
    <property type="entry name" value="DUF4261"/>
    <property type="match status" value="1"/>
</dbReference>
<evidence type="ECO:0000259" key="1">
    <source>
        <dbReference type="Pfam" id="PF14080"/>
    </source>
</evidence>
<dbReference type="InterPro" id="IPR025357">
    <property type="entry name" value="DUF4261"/>
</dbReference>
<dbReference type="AlphaFoldDB" id="A0A388SET5"/>
<dbReference type="EMBL" id="BGZJ01000001">
    <property type="protein sequence ID" value="GBO93941.1"/>
    <property type="molecule type" value="Genomic_DNA"/>
</dbReference>
<evidence type="ECO:0000313" key="2">
    <source>
        <dbReference type="EMBL" id="GBO93941.1"/>
    </source>
</evidence>
<dbReference type="Proteomes" id="UP000266091">
    <property type="component" value="Unassembled WGS sequence"/>
</dbReference>
<sequence>MNATTDNKPQHSAATLTTVLLSRPEFSAKQYVQNLKADWGFEIPATDIGEENGSVVTMIGGMMVSVFMTPVPVEDGKAEREALTNYLWDGAVTAAKEHKAYVTVTVQHNNTDPVVAATLAVKLTASILRQAAATAVLTCGTVMSPRFYSESAASGCEGHRVPVMNLVYFGVYTENEGQTMNGYTFGLSKLGCEEVEILNSLREPQEIFEMLTTAATYMLDYHVKLKNGDTIGLKEGENFAISEGKGQAVDGQSLKIAF</sequence>
<gene>
    <name evidence="2" type="ORF">MESMUL_12950</name>
</gene>
<feature type="domain" description="DUF4261" evidence="1">
    <location>
        <begin position="183"/>
        <end position="256"/>
    </location>
</feature>
<comment type="caution">
    <text evidence="2">The sequence shown here is derived from an EMBL/GenBank/DDBJ whole genome shotgun (WGS) entry which is preliminary data.</text>
</comment>
<evidence type="ECO:0000313" key="3">
    <source>
        <dbReference type="Proteomes" id="UP000266091"/>
    </source>
</evidence>
<reference evidence="2 3" key="1">
    <citation type="journal article" date="2018" name="Int. J. Syst. Evol. Microbiol.">
        <title>Mesosutterella multiformis gen. nov., sp. nov., a member of the family Sutterellaceae and Sutterella megalosphaeroides sp. nov., isolated from human faeces.</title>
        <authorList>
            <person name="Sakamoto M."/>
            <person name="Ikeyama N."/>
            <person name="Kunihiro T."/>
            <person name="Iino T."/>
            <person name="Yuki M."/>
            <person name="Ohkuma M."/>
        </authorList>
    </citation>
    <scope>NUCLEOTIDE SEQUENCE [LARGE SCALE GENOMIC DNA]</scope>
    <source>
        <strain evidence="2 3">4NBBH2</strain>
    </source>
</reference>
<accession>A0A401LN82</accession>
<proteinExistence type="predicted"/>
<protein>
    <recommendedName>
        <fullName evidence="1">DUF4261 domain-containing protein</fullName>
    </recommendedName>
</protein>
<accession>A0A388SET5</accession>
<name>A0A388SET5_9BURK</name>